<comment type="caution">
    <text evidence="3">The sequence shown here is derived from an EMBL/GenBank/DDBJ whole genome shotgun (WGS) entry which is preliminary data.</text>
</comment>
<feature type="transmembrane region" description="Helical" evidence="1">
    <location>
        <begin position="708"/>
        <end position="733"/>
    </location>
</feature>
<dbReference type="Pfam" id="PF13641">
    <property type="entry name" value="Glyco_tranf_2_3"/>
    <property type="match status" value="1"/>
</dbReference>
<feature type="transmembrane region" description="Helical" evidence="1">
    <location>
        <begin position="530"/>
        <end position="547"/>
    </location>
</feature>
<dbReference type="InterPro" id="IPR050834">
    <property type="entry name" value="Glycosyltransf_2"/>
</dbReference>
<dbReference type="RefSeq" id="WP_139106228.1">
    <property type="nucleotide sequence ID" value="NZ_VDFR01000071.1"/>
</dbReference>
<evidence type="ECO:0000313" key="2">
    <source>
        <dbReference type="EMBL" id="TNC31226.1"/>
    </source>
</evidence>
<dbReference type="EMBL" id="VDFR01000071">
    <property type="protein sequence ID" value="TNC44913.1"/>
    <property type="molecule type" value="Genomic_DNA"/>
</dbReference>
<accession>A0A5C4MMF0</accession>
<dbReference type="EMBL" id="VDFR01000206">
    <property type="protein sequence ID" value="TNC31226.1"/>
    <property type="molecule type" value="Genomic_DNA"/>
</dbReference>
<dbReference type="OrthoDB" id="3734530at2"/>
<feature type="transmembrane region" description="Helical" evidence="1">
    <location>
        <begin position="559"/>
        <end position="581"/>
    </location>
</feature>
<feature type="transmembrane region" description="Helical" evidence="1">
    <location>
        <begin position="593"/>
        <end position="612"/>
    </location>
</feature>
<dbReference type="SUPFAM" id="SSF53448">
    <property type="entry name" value="Nucleotide-diphospho-sugar transferases"/>
    <property type="match status" value="1"/>
</dbReference>
<reference evidence="3 4" key="1">
    <citation type="submission" date="2019-05" db="EMBL/GenBank/DDBJ databases">
        <title>Mumia sp. nov., isolated from the intestinal contents of plateau pika (Ochotona curzoniae) in the Qinghai-Tibet plateau of China.</title>
        <authorList>
            <person name="Tian Z."/>
        </authorList>
    </citation>
    <scope>NUCLEOTIDE SEQUENCE [LARGE SCALE GENOMIC DNA]</scope>
    <source>
        <strain evidence="4">527</strain>
        <strain evidence="3">Z527</strain>
    </source>
</reference>
<feature type="transmembrane region" description="Helical" evidence="1">
    <location>
        <begin position="652"/>
        <end position="669"/>
    </location>
</feature>
<keyword evidence="1" id="KW-0812">Transmembrane</keyword>
<organism evidence="3 4">
    <name type="scientific">Mumia zhuanghuii</name>
    <dbReference type="NCBI Taxonomy" id="2585211"/>
    <lineage>
        <taxon>Bacteria</taxon>
        <taxon>Bacillati</taxon>
        <taxon>Actinomycetota</taxon>
        <taxon>Actinomycetes</taxon>
        <taxon>Propionibacteriales</taxon>
        <taxon>Nocardioidaceae</taxon>
        <taxon>Mumia</taxon>
    </lineage>
</organism>
<dbReference type="AlphaFoldDB" id="A0A5C4MMF0"/>
<feature type="transmembrane region" description="Helical" evidence="1">
    <location>
        <begin position="506"/>
        <end position="523"/>
    </location>
</feature>
<evidence type="ECO:0000313" key="3">
    <source>
        <dbReference type="EMBL" id="TNC44913.1"/>
    </source>
</evidence>
<proteinExistence type="predicted"/>
<dbReference type="PANTHER" id="PTHR43685:SF3">
    <property type="entry name" value="SLR2126 PROTEIN"/>
    <property type="match status" value="1"/>
</dbReference>
<protein>
    <submittedName>
        <fullName evidence="3">Glycosyltransferase family 2 protein</fullName>
    </submittedName>
</protein>
<keyword evidence="3" id="KW-0808">Transferase</keyword>
<dbReference type="Proteomes" id="UP000306740">
    <property type="component" value="Unassembled WGS sequence"/>
</dbReference>
<dbReference type="Gene3D" id="3.90.550.10">
    <property type="entry name" value="Spore Coat Polysaccharide Biosynthesis Protein SpsA, Chain A"/>
    <property type="match status" value="1"/>
</dbReference>
<feature type="transmembrane region" description="Helical" evidence="1">
    <location>
        <begin position="676"/>
        <end position="696"/>
    </location>
</feature>
<dbReference type="InterPro" id="IPR029044">
    <property type="entry name" value="Nucleotide-diphossugar_trans"/>
</dbReference>
<feature type="transmembrane region" description="Helical" evidence="1">
    <location>
        <begin position="745"/>
        <end position="766"/>
    </location>
</feature>
<evidence type="ECO:0000256" key="1">
    <source>
        <dbReference type="SAM" id="Phobius"/>
    </source>
</evidence>
<dbReference type="GO" id="GO:0016740">
    <property type="term" value="F:transferase activity"/>
    <property type="evidence" value="ECO:0007669"/>
    <property type="project" value="UniProtKB-KW"/>
</dbReference>
<dbReference type="PANTHER" id="PTHR43685">
    <property type="entry name" value="GLYCOSYLTRANSFERASE"/>
    <property type="match status" value="1"/>
</dbReference>
<evidence type="ECO:0000313" key="4">
    <source>
        <dbReference type="Proteomes" id="UP000306740"/>
    </source>
</evidence>
<feature type="transmembrane region" description="Helical" evidence="1">
    <location>
        <begin position="396"/>
        <end position="415"/>
    </location>
</feature>
<sequence>MIEGVDEGLVPSRNWIADPPSVTAVIVCRNGARWLPQVLDALASLPHLPQAVVAVDVSSTDETREILARYLHPASIRTAPPGTGFGAAVRVALDGAAPTEWVWLLHDDSAPGPDALTHLLDQVTQSEDIGIAGPKLREWPSLKRLLEVGVTISGTGARETGLERGEPDQGQHDRPRDVLAVSTAGMLVRRRVLEDLGGFDPRLPLFFDDVDLGWRAARRGYRVRVVPAAIFFHVEAASTGVRPGSLAPRPRREMRRAATYTLLANASRPGFVWQSVRLLVGTVLRTLALLLAKAPREAADEILGLLAVYRRPDVMFAARRRRAAAARVDERAVRERLLPSPLIPYRHGLDAVGELINTLVGPAPEMTGRRAAVELRPDEDGEELPTTGSFPSRHPWLTTVIVLALVALAASRGVIGSGYLMGGALLPAPDGAGDWWSFFTAGSHDVSIGSDVPAPGYVVPLALLATVLGGNADLAVSLVVLAGALLAALTAHRLGRRLFATPGVQLWWGATYGLLVATCGALAQGRIGTVVALAAAPAIVNSAYLLMTRPRITDGLRLGLWLTLATAFAPVTYLLAAVPLLVAGGILLRRRGWPSIATALLLPWLLLGSWMWRRALDPGAWWWEAGRANAHVGDLDPPTWQLALGHAGGPGVATYVTLGLLVLGVLALLRRESRSAVLVAWATGLWMLAWASLGAGATFTEGISGGPVWVGVPATLWIAALTAAAGAAADGLHERLVDRPLRRRAYAAAVVLALVGPAVALAWWAVRGVEDPLERGRPYEIPAYLAARAADGESTLVLTGSREGGVTQRVVSGDGTRLGDEAVMPSPEELRALDLDVRLLLSNPSTGVLERLGSYGIQSIYVPAPADADLVDALETAPGLVPSGGPEGSRVWTFTVSGARHDPPSSAVRPWIARGQLVLLLVAVVVAAPGRARQVR</sequence>
<name>A0A5C4MMF0_9ACTN</name>
<keyword evidence="1" id="KW-0472">Membrane</keyword>
<gene>
    <name evidence="3" type="ORF">FHE65_15910</name>
    <name evidence="2" type="ORF">FHE65_31590</name>
</gene>
<keyword evidence="1" id="KW-1133">Transmembrane helix</keyword>
<feature type="transmembrane region" description="Helical" evidence="1">
    <location>
        <begin position="474"/>
        <end position="494"/>
    </location>
</feature>